<keyword evidence="2" id="KW-0963">Cytoplasm</keyword>
<dbReference type="EC" id="3.1.1.-" evidence="2"/>
<comment type="subunit">
    <text evidence="2">Homodimer.</text>
</comment>
<name>A0A9D1MEU3_9FIRM</name>
<sequence length="145" mass="15969">MRAVVQRAKHTSLRVNGELISEIPFGLVVFLGIKVGDTEKEAEYLAKKIAALRIFEDGDGKMNLSVKDVGGEILFVSQFTLYGDSSHGNRPSFILAERPERAEPLYEYAAKKLAEYGVPVRKGVFGADMKIEQLNDGPVTILLEA</sequence>
<dbReference type="PANTHER" id="PTHR10472:SF5">
    <property type="entry name" value="D-AMINOACYL-TRNA DEACYLASE 1"/>
    <property type="match status" value="1"/>
</dbReference>
<dbReference type="Proteomes" id="UP000824081">
    <property type="component" value="Unassembled WGS sequence"/>
</dbReference>
<comment type="catalytic activity">
    <reaction evidence="2">
        <text>glycyl-tRNA(Ala) + H2O = tRNA(Ala) + glycine + H(+)</text>
        <dbReference type="Rhea" id="RHEA:53744"/>
        <dbReference type="Rhea" id="RHEA-COMP:9657"/>
        <dbReference type="Rhea" id="RHEA-COMP:13640"/>
        <dbReference type="ChEBI" id="CHEBI:15377"/>
        <dbReference type="ChEBI" id="CHEBI:15378"/>
        <dbReference type="ChEBI" id="CHEBI:57305"/>
        <dbReference type="ChEBI" id="CHEBI:78442"/>
        <dbReference type="ChEBI" id="CHEBI:78522"/>
    </reaction>
</comment>
<dbReference type="GO" id="GO:0043908">
    <property type="term" value="F:Ser(Gly)-tRNA(Ala) hydrolase activity"/>
    <property type="evidence" value="ECO:0007669"/>
    <property type="project" value="UniProtKB-UniRule"/>
</dbReference>
<dbReference type="SUPFAM" id="SSF69500">
    <property type="entry name" value="DTD-like"/>
    <property type="match status" value="1"/>
</dbReference>
<protein>
    <recommendedName>
        <fullName evidence="2">D-aminoacyl-tRNA deacylase</fullName>
        <shortName evidence="2">DTD</shortName>
        <ecNumber evidence="2">3.1.1.96</ecNumber>
    </recommendedName>
    <alternativeName>
        <fullName evidence="2">Gly-tRNA(Ala) deacylase</fullName>
        <ecNumber evidence="2">3.1.1.-</ecNumber>
    </alternativeName>
</protein>
<feature type="short sequence motif" description="Gly-cisPro motif, important for rejection of L-amino acids" evidence="2">
    <location>
        <begin position="137"/>
        <end position="138"/>
    </location>
</feature>
<keyword evidence="2" id="KW-0694">RNA-binding</keyword>
<dbReference type="Pfam" id="PF02580">
    <property type="entry name" value="Tyr_Deacylase"/>
    <property type="match status" value="1"/>
</dbReference>
<dbReference type="GO" id="GO:0019478">
    <property type="term" value="P:D-amino acid catabolic process"/>
    <property type="evidence" value="ECO:0007669"/>
    <property type="project" value="UniProtKB-UniRule"/>
</dbReference>
<comment type="similarity">
    <text evidence="1 2">Belongs to the DTD family.</text>
</comment>
<dbReference type="FunFam" id="3.50.80.10:FF:000001">
    <property type="entry name" value="D-aminoacyl-tRNA deacylase"/>
    <property type="match status" value="1"/>
</dbReference>
<dbReference type="GO" id="GO:0051500">
    <property type="term" value="F:D-tyrosyl-tRNA(Tyr) deacylase activity"/>
    <property type="evidence" value="ECO:0007669"/>
    <property type="project" value="TreeGrafter"/>
</dbReference>
<dbReference type="PANTHER" id="PTHR10472">
    <property type="entry name" value="D-TYROSYL-TRNA TYR DEACYLASE"/>
    <property type="match status" value="1"/>
</dbReference>
<evidence type="ECO:0000256" key="2">
    <source>
        <dbReference type="HAMAP-Rule" id="MF_00518"/>
    </source>
</evidence>
<gene>
    <name evidence="2" type="primary">dtd</name>
    <name evidence="3" type="ORF">IAC57_03775</name>
</gene>
<dbReference type="EC" id="3.1.1.96" evidence="2"/>
<dbReference type="HAMAP" id="MF_00518">
    <property type="entry name" value="Deacylase_Dtd"/>
    <property type="match status" value="1"/>
</dbReference>
<accession>A0A9D1MEU3</accession>
<dbReference type="NCBIfam" id="TIGR00256">
    <property type="entry name" value="D-aminoacyl-tRNA deacylase"/>
    <property type="match status" value="1"/>
</dbReference>
<proteinExistence type="inferred from homology"/>
<comment type="domain">
    <text evidence="2">A Gly-cisPro motif from one monomer fits into the active site of the other monomer to allow specific chiral rejection of L-amino acids.</text>
</comment>
<reference evidence="3" key="1">
    <citation type="submission" date="2020-10" db="EMBL/GenBank/DDBJ databases">
        <authorList>
            <person name="Gilroy R."/>
        </authorList>
    </citation>
    <scope>NUCLEOTIDE SEQUENCE</scope>
    <source>
        <strain evidence="3">11687</strain>
    </source>
</reference>
<evidence type="ECO:0000313" key="3">
    <source>
        <dbReference type="EMBL" id="HIU59203.1"/>
    </source>
</evidence>
<dbReference type="GO" id="GO:0106026">
    <property type="term" value="F:Gly-tRNA(Ala) deacylase activity"/>
    <property type="evidence" value="ECO:0007669"/>
    <property type="project" value="UniProtKB-UniRule"/>
</dbReference>
<reference evidence="3" key="2">
    <citation type="journal article" date="2021" name="PeerJ">
        <title>Extensive microbial diversity within the chicken gut microbiome revealed by metagenomics and culture.</title>
        <authorList>
            <person name="Gilroy R."/>
            <person name="Ravi A."/>
            <person name="Getino M."/>
            <person name="Pursley I."/>
            <person name="Horton D.L."/>
            <person name="Alikhan N.F."/>
            <person name="Baker D."/>
            <person name="Gharbi K."/>
            <person name="Hall N."/>
            <person name="Watson M."/>
            <person name="Adriaenssens E.M."/>
            <person name="Foster-Nyarko E."/>
            <person name="Jarju S."/>
            <person name="Secka A."/>
            <person name="Antonio M."/>
            <person name="Oren A."/>
            <person name="Chaudhuri R.R."/>
            <person name="La Ragione R."/>
            <person name="Hildebrand F."/>
            <person name="Pallen M.J."/>
        </authorList>
    </citation>
    <scope>NUCLEOTIDE SEQUENCE</scope>
    <source>
        <strain evidence="3">11687</strain>
    </source>
</reference>
<organism evidence="3 4">
    <name type="scientific">Candidatus Scatosoma pullistercoris</name>
    <dbReference type="NCBI Taxonomy" id="2840934"/>
    <lineage>
        <taxon>Bacteria</taxon>
        <taxon>Bacillati</taxon>
        <taxon>Bacillota</taxon>
        <taxon>Clostridia</taxon>
        <taxon>Candidatus Scatosoma</taxon>
    </lineage>
</organism>
<comment type="catalytic activity">
    <reaction evidence="2">
        <text>a D-aminoacyl-tRNA + H2O = a tRNA + a D-alpha-amino acid + H(+)</text>
        <dbReference type="Rhea" id="RHEA:13953"/>
        <dbReference type="Rhea" id="RHEA-COMP:10123"/>
        <dbReference type="Rhea" id="RHEA-COMP:10124"/>
        <dbReference type="ChEBI" id="CHEBI:15377"/>
        <dbReference type="ChEBI" id="CHEBI:15378"/>
        <dbReference type="ChEBI" id="CHEBI:59871"/>
        <dbReference type="ChEBI" id="CHEBI:78442"/>
        <dbReference type="ChEBI" id="CHEBI:79333"/>
        <dbReference type="EC" id="3.1.1.96"/>
    </reaction>
</comment>
<comment type="function">
    <text evidence="2">An aminoacyl-tRNA editing enzyme that deacylates mischarged D-aminoacyl-tRNAs. Also deacylates mischarged glycyl-tRNA(Ala), protecting cells against glycine mischarging by AlaRS. Acts via tRNA-based rather than protein-based catalysis; rejects L-amino acids rather than detecting D-amino acids in the active site. By recycling D-aminoacyl-tRNA to D-amino acids and free tRNA molecules, this enzyme counteracts the toxicity associated with the formation of D-aminoacyl-tRNA entities in vivo and helps enforce protein L-homochirality.</text>
</comment>
<comment type="caution">
    <text evidence="3">The sequence shown here is derived from an EMBL/GenBank/DDBJ whole genome shotgun (WGS) entry which is preliminary data.</text>
</comment>
<dbReference type="AlphaFoldDB" id="A0A9D1MEU3"/>
<keyword evidence="2" id="KW-0820">tRNA-binding</keyword>
<dbReference type="EMBL" id="DVMZ01000101">
    <property type="protein sequence ID" value="HIU59203.1"/>
    <property type="molecule type" value="Genomic_DNA"/>
</dbReference>
<dbReference type="GO" id="GO:0005737">
    <property type="term" value="C:cytoplasm"/>
    <property type="evidence" value="ECO:0007669"/>
    <property type="project" value="UniProtKB-SubCell"/>
</dbReference>
<evidence type="ECO:0000256" key="1">
    <source>
        <dbReference type="ARBA" id="ARBA00009673"/>
    </source>
</evidence>
<dbReference type="InterPro" id="IPR003732">
    <property type="entry name" value="Daa-tRNA_deacyls_DTD"/>
</dbReference>
<comment type="subcellular location">
    <subcellularLocation>
        <location evidence="2">Cytoplasm</location>
    </subcellularLocation>
</comment>
<dbReference type="InterPro" id="IPR023509">
    <property type="entry name" value="DTD-like_sf"/>
</dbReference>
<keyword evidence="2 3" id="KW-0378">Hydrolase</keyword>
<dbReference type="GO" id="GO:0000049">
    <property type="term" value="F:tRNA binding"/>
    <property type="evidence" value="ECO:0007669"/>
    <property type="project" value="UniProtKB-UniRule"/>
</dbReference>
<evidence type="ECO:0000313" key="4">
    <source>
        <dbReference type="Proteomes" id="UP000824081"/>
    </source>
</evidence>
<dbReference type="Gene3D" id="3.50.80.10">
    <property type="entry name" value="D-tyrosyl-tRNA(Tyr) deacylase"/>
    <property type="match status" value="1"/>
</dbReference>